<protein>
    <submittedName>
        <fullName evidence="1">Uncharacterized protein</fullName>
    </submittedName>
</protein>
<comment type="caution">
    <text evidence="1">The sequence shown here is derived from an EMBL/GenBank/DDBJ whole genome shotgun (WGS) entry which is preliminary data.</text>
</comment>
<name>A0ACC1ATJ7_9ROSI</name>
<evidence type="ECO:0000313" key="2">
    <source>
        <dbReference type="Proteomes" id="UP001164250"/>
    </source>
</evidence>
<sequence>MKIVMGLLRKPLKRS</sequence>
<gene>
    <name evidence="1" type="ORF">Patl1_14821</name>
</gene>
<reference evidence="2" key="1">
    <citation type="journal article" date="2023" name="G3 (Bethesda)">
        <title>Genome assembly and association tests identify interacting loci associated with vigor, precocity, and sex in interspecific pistachio rootstocks.</title>
        <authorList>
            <person name="Palmer W."/>
            <person name="Jacygrad E."/>
            <person name="Sagayaradj S."/>
            <person name="Cavanaugh K."/>
            <person name="Han R."/>
            <person name="Bertier L."/>
            <person name="Beede B."/>
            <person name="Kafkas S."/>
            <person name="Golino D."/>
            <person name="Preece J."/>
            <person name="Michelmore R."/>
        </authorList>
    </citation>
    <scope>NUCLEOTIDE SEQUENCE [LARGE SCALE GENOMIC DNA]</scope>
</reference>
<accession>A0ACC1ATJ7</accession>
<proteinExistence type="predicted"/>
<keyword evidence="2" id="KW-1185">Reference proteome</keyword>
<organism evidence="1 2">
    <name type="scientific">Pistacia atlantica</name>
    <dbReference type="NCBI Taxonomy" id="434234"/>
    <lineage>
        <taxon>Eukaryota</taxon>
        <taxon>Viridiplantae</taxon>
        <taxon>Streptophyta</taxon>
        <taxon>Embryophyta</taxon>
        <taxon>Tracheophyta</taxon>
        <taxon>Spermatophyta</taxon>
        <taxon>Magnoliopsida</taxon>
        <taxon>eudicotyledons</taxon>
        <taxon>Gunneridae</taxon>
        <taxon>Pentapetalae</taxon>
        <taxon>rosids</taxon>
        <taxon>malvids</taxon>
        <taxon>Sapindales</taxon>
        <taxon>Anacardiaceae</taxon>
        <taxon>Pistacia</taxon>
    </lineage>
</organism>
<evidence type="ECO:0000313" key="1">
    <source>
        <dbReference type="EMBL" id="KAJ0089995.1"/>
    </source>
</evidence>
<dbReference type="EMBL" id="CM047904">
    <property type="protein sequence ID" value="KAJ0089995.1"/>
    <property type="molecule type" value="Genomic_DNA"/>
</dbReference>
<dbReference type="Proteomes" id="UP001164250">
    <property type="component" value="Chromosome 8"/>
</dbReference>